<keyword evidence="2" id="KW-0472">Membrane</keyword>
<organism evidence="4 5">
    <name type="scientific">SAR324 cluster bacterium</name>
    <dbReference type="NCBI Taxonomy" id="2024889"/>
    <lineage>
        <taxon>Bacteria</taxon>
        <taxon>Deltaproteobacteria</taxon>
        <taxon>SAR324 cluster</taxon>
    </lineage>
</organism>
<evidence type="ECO:0000313" key="4">
    <source>
        <dbReference type="EMBL" id="PCI24524.1"/>
    </source>
</evidence>
<feature type="transmembrane region" description="Helical" evidence="2">
    <location>
        <begin position="28"/>
        <end position="53"/>
    </location>
</feature>
<feature type="compositionally biased region" description="Basic and acidic residues" evidence="1">
    <location>
        <begin position="69"/>
        <end position="82"/>
    </location>
</feature>
<feature type="region of interest" description="Disordered" evidence="1">
    <location>
        <begin position="58"/>
        <end position="82"/>
    </location>
</feature>
<dbReference type="EMBL" id="NVSR01000122">
    <property type="protein sequence ID" value="PCI24524.1"/>
    <property type="molecule type" value="Genomic_DNA"/>
</dbReference>
<evidence type="ECO:0000259" key="3">
    <source>
        <dbReference type="PROSITE" id="PS50156"/>
    </source>
</evidence>
<dbReference type="PROSITE" id="PS50156">
    <property type="entry name" value="SSD"/>
    <property type="match status" value="1"/>
</dbReference>
<reference evidence="5" key="1">
    <citation type="submission" date="2017-08" db="EMBL/GenBank/DDBJ databases">
        <title>A dynamic microbial community with high functional redundancy inhabits the cold, oxic subseafloor aquifer.</title>
        <authorList>
            <person name="Tully B.J."/>
            <person name="Wheat C.G."/>
            <person name="Glazer B.T."/>
            <person name="Huber J.A."/>
        </authorList>
    </citation>
    <scope>NUCLEOTIDE SEQUENCE [LARGE SCALE GENOMIC DNA]</scope>
</reference>
<feature type="domain" description="SSD" evidence="3">
    <location>
        <begin position="1"/>
        <end position="51"/>
    </location>
</feature>
<evidence type="ECO:0000256" key="2">
    <source>
        <dbReference type="SAM" id="Phobius"/>
    </source>
</evidence>
<protein>
    <recommendedName>
        <fullName evidence="3">SSD domain-containing protein</fullName>
    </recommendedName>
</protein>
<proteinExistence type="predicted"/>
<accession>A0A2A4STQ7</accession>
<evidence type="ECO:0000256" key="1">
    <source>
        <dbReference type="SAM" id="MobiDB-lite"/>
    </source>
</evidence>
<gene>
    <name evidence="4" type="ORF">COB67_11595</name>
</gene>
<sequence length="82" mass="8822">MCITTLVLSSGFFILSFSTMKNIGSFGLLSGFTIVVALLADLLIVPACLSLIYSHESVTRENQASPIGEPHKRETKASDLYG</sequence>
<keyword evidence="2" id="KW-0812">Transmembrane</keyword>
<dbReference type="Proteomes" id="UP000218113">
    <property type="component" value="Unassembled WGS sequence"/>
</dbReference>
<dbReference type="AlphaFoldDB" id="A0A2A4STQ7"/>
<dbReference type="SUPFAM" id="SSF82866">
    <property type="entry name" value="Multidrug efflux transporter AcrB transmembrane domain"/>
    <property type="match status" value="1"/>
</dbReference>
<dbReference type="InterPro" id="IPR000731">
    <property type="entry name" value="SSD"/>
</dbReference>
<dbReference type="Gene3D" id="1.20.1640.10">
    <property type="entry name" value="Multidrug efflux transporter AcrB transmembrane domain"/>
    <property type="match status" value="1"/>
</dbReference>
<evidence type="ECO:0000313" key="5">
    <source>
        <dbReference type="Proteomes" id="UP000218113"/>
    </source>
</evidence>
<comment type="caution">
    <text evidence="4">The sequence shown here is derived from an EMBL/GenBank/DDBJ whole genome shotgun (WGS) entry which is preliminary data.</text>
</comment>
<name>A0A2A4STQ7_9DELT</name>
<keyword evidence="2" id="KW-1133">Transmembrane helix</keyword>